<sequence>MAGDLTLSGLLYEGNYGIWIVRMDAVLKTHFGQYTTKNLPKDFRPRLVLPRLPVTRARQAAACEVIKDVATVIRVHVQPNLLARVPQSYRDDGRALLACLQGCAKPFRILGLPVEIRMMVYEHILPKGIKIQDMIPITHVSRLMRKETLPLYFARISFRGKVDVAGNDQAKSNTVTLLARKLADNVLRDNVKQLRSFTLCLEGVPASNGSETGPELHFTFSADNGLRLTCTNLPDSAATVLQKHVTVVEANRKTLRLQGEAIILALISKPELWVHGGMEAT</sequence>
<evidence type="ECO:0000313" key="1">
    <source>
        <dbReference type="EMBL" id="KAK4548264.1"/>
    </source>
</evidence>
<comment type="caution">
    <text evidence="1">The sequence shown here is derived from an EMBL/GenBank/DDBJ whole genome shotgun (WGS) entry which is preliminary data.</text>
</comment>
<dbReference type="EMBL" id="JAVFHQ010000008">
    <property type="protein sequence ID" value="KAK4548264.1"/>
    <property type="molecule type" value="Genomic_DNA"/>
</dbReference>
<keyword evidence="2" id="KW-1185">Reference proteome</keyword>
<proteinExistence type="predicted"/>
<protein>
    <recommendedName>
        <fullName evidence="3">F-box domain-containing protein</fullName>
    </recommendedName>
</protein>
<gene>
    <name evidence="1" type="ORF">LTR36_010134</name>
</gene>
<dbReference type="AlphaFoldDB" id="A0AAV9JUL4"/>
<name>A0AAV9JUL4_9PEZI</name>
<evidence type="ECO:0000313" key="2">
    <source>
        <dbReference type="Proteomes" id="UP001324427"/>
    </source>
</evidence>
<organism evidence="1 2">
    <name type="scientific">Oleoguttula mirabilis</name>
    <dbReference type="NCBI Taxonomy" id="1507867"/>
    <lineage>
        <taxon>Eukaryota</taxon>
        <taxon>Fungi</taxon>
        <taxon>Dikarya</taxon>
        <taxon>Ascomycota</taxon>
        <taxon>Pezizomycotina</taxon>
        <taxon>Dothideomycetes</taxon>
        <taxon>Dothideomycetidae</taxon>
        <taxon>Mycosphaerellales</taxon>
        <taxon>Teratosphaeriaceae</taxon>
        <taxon>Oleoguttula</taxon>
    </lineage>
</organism>
<evidence type="ECO:0008006" key="3">
    <source>
        <dbReference type="Google" id="ProtNLM"/>
    </source>
</evidence>
<dbReference type="Proteomes" id="UP001324427">
    <property type="component" value="Unassembled WGS sequence"/>
</dbReference>
<accession>A0AAV9JUL4</accession>
<reference evidence="1 2" key="1">
    <citation type="submission" date="2021-11" db="EMBL/GenBank/DDBJ databases">
        <title>Black yeast isolated from Biological Soil Crust.</title>
        <authorList>
            <person name="Kurbessoian T."/>
        </authorList>
    </citation>
    <scope>NUCLEOTIDE SEQUENCE [LARGE SCALE GENOMIC DNA]</scope>
    <source>
        <strain evidence="1 2">CCFEE 5522</strain>
    </source>
</reference>